<dbReference type="InterPro" id="IPR038731">
    <property type="entry name" value="RgtA/B/C-like"/>
</dbReference>
<dbReference type="GO" id="GO:0016763">
    <property type="term" value="F:pentosyltransferase activity"/>
    <property type="evidence" value="ECO:0007669"/>
    <property type="project" value="TreeGrafter"/>
</dbReference>
<keyword evidence="3" id="KW-0328">Glycosyltransferase</keyword>
<dbReference type="Pfam" id="PF13231">
    <property type="entry name" value="PMT_2"/>
    <property type="match status" value="1"/>
</dbReference>
<evidence type="ECO:0000256" key="3">
    <source>
        <dbReference type="ARBA" id="ARBA00022676"/>
    </source>
</evidence>
<feature type="domain" description="Glycosyltransferase RgtA/B/C/D-like" evidence="9">
    <location>
        <begin position="93"/>
        <end position="245"/>
    </location>
</feature>
<keyword evidence="2" id="KW-1003">Cell membrane</keyword>
<feature type="transmembrane region" description="Helical" evidence="8">
    <location>
        <begin position="202"/>
        <end position="219"/>
    </location>
</feature>
<comment type="caution">
    <text evidence="11">The sequence shown here is derived from an EMBL/GenBank/DDBJ whole genome shotgun (WGS) entry which is preliminary data.</text>
</comment>
<evidence type="ECO:0000256" key="1">
    <source>
        <dbReference type="ARBA" id="ARBA00004651"/>
    </source>
</evidence>
<keyword evidence="4 11" id="KW-0808">Transferase</keyword>
<feature type="transmembrane region" description="Helical" evidence="8">
    <location>
        <begin position="231"/>
        <end position="252"/>
    </location>
</feature>
<dbReference type="Proteomes" id="UP000539146">
    <property type="component" value="Unassembled WGS sequence"/>
</dbReference>
<name>A0A850DT92_9MICO</name>
<dbReference type="AlphaFoldDB" id="A0A850DT92"/>
<accession>A0A850DT92</accession>
<evidence type="ECO:0000256" key="4">
    <source>
        <dbReference type="ARBA" id="ARBA00022679"/>
    </source>
</evidence>
<evidence type="ECO:0000256" key="2">
    <source>
        <dbReference type="ARBA" id="ARBA00022475"/>
    </source>
</evidence>
<dbReference type="GO" id="GO:0009103">
    <property type="term" value="P:lipopolysaccharide biosynthetic process"/>
    <property type="evidence" value="ECO:0007669"/>
    <property type="project" value="UniProtKB-ARBA"/>
</dbReference>
<keyword evidence="6 8" id="KW-1133">Transmembrane helix</keyword>
<dbReference type="GO" id="GO:0005886">
    <property type="term" value="C:plasma membrane"/>
    <property type="evidence" value="ECO:0007669"/>
    <property type="project" value="UniProtKB-SubCell"/>
</dbReference>
<feature type="transmembrane region" description="Helical" evidence="8">
    <location>
        <begin position="448"/>
        <end position="467"/>
    </location>
</feature>
<evidence type="ECO:0000256" key="7">
    <source>
        <dbReference type="ARBA" id="ARBA00023136"/>
    </source>
</evidence>
<sequence length="697" mass="71293">MDPNHPAPTSGAPAAARPARWWHQTVPQRTTLAAIVVLGAVLTSWNLARGGDMSFYAAAARSMSESLPAFLSGSFDPGATVTLDKLAGFAVPQAISIHLFGMSTASLALPQVVEGAVTTLAVSVVALRLLGARAGLVAAALAASTPIFVSMFGHPMEDGLLTMSLAVALVWWQRAALTRTWWPMLLAGLFVGVGFQAKMLQAWMVLPALVLATVVATAGPGSRWRRATGHVAALLGAAVVASLAWSVVLGLLPTGDHPYFDGSTDDSVFAMVFGYNGVDRFLPGLWPGAVGALGAAVGHAGTHVADAWRTATAGRGGGGHSLLQLFSPRYASQVGWSWPAALTGIGIGAARWWRRTAGREARVAAATLVALVVWLVTAVAVLSVLRLPHTAYVAGIGVQLAALGALGWWGAASLVDATDRRLRLVPVGLLVVQGAWWAWLARASSEPALLGTVAVGATVVALVLLVVRWRRSDPTVASTRGRRTAAGLLVAAVVLGPACFSLQVLDAARDGSGGDASVGVGQGAFARGGTPERAFALGRSGGGGSSARGRSAGTAAFTVSAPDVVGGHTRLPADEAALVGAAQRAGGGQDGAPLFLTDSWRIAADVIGDTGDEVLTDGGFSGRVPVFTAAQVESIVRSGRTHLLVVASSAAATDPVRRAADDLGCRVVQRWGSTFADAAPGRSFGGRGTSFALERCS</sequence>
<evidence type="ECO:0000256" key="5">
    <source>
        <dbReference type="ARBA" id="ARBA00022692"/>
    </source>
</evidence>
<evidence type="ECO:0000259" key="10">
    <source>
        <dbReference type="Pfam" id="PF24878"/>
    </source>
</evidence>
<keyword evidence="7 8" id="KW-0472">Membrane</keyword>
<dbReference type="RefSeq" id="WP_175325606.1">
    <property type="nucleotide sequence ID" value="NZ_BAAAWP010000001.1"/>
</dbReference>
<feature type="domain" description="Putative mannosyltransferase YkcA/B-like C-terminal" evidence="10">
    <location>
        <begin position="594"/>
        <end position="648"/>
    </location>
</feature>
<organism evidence="11 12">
    <name type="scientific">Curtobacterium citreum</name>
    <dbReference type="NCBI Taxonomy" id="2036"/>
    <lineage>
        <taxon>Bacteria</taxon>
        <taxon>Bacillati</taxon>
        <taxon>Actinomycetota</taxon>
        <taxon>Actinomycetes</taxon>
        <taxon>Micrococcales</taxon>
        <taxon>Microbacteriaceae</taxon>
        <taxon>Curtobacterium</taxon>
    </lineage>
</organism>
<proteinExistence type="predicted"/>
<dbReference type="PANTHER" id="PTHR33908:SF3">
    <property type="entry name" value="UNDECAPRENYL PHOSPHATE-ALPHA-4-AMINO-4-DEOXY-L-ARABINOSE ARABINOSYL TRANSFERASE"/>
    <property type="match status" value="1"/>
</dbReference>
<evidence type="ECO:0000313" key="12">
    <source>
        <dbReference type="Proteomes" id="UP000539146"/>
    </source>
</evidence>
<evidence type="ECO:0000259" key="9">
    <source>
        <dbReference type="Pfam" id="PF13231"/>
    </source>
</evidence>
<feature type="transmembrane region" description="Helical" evidence="8">
    <location>
        <begin position="391"/>
        <end position="412"/>
    </location>
</feature>
<keyword evidence="5 8" id="KW-0812">Transmembrane</keyword>
<dbReference type="Pfam" id="PF24878">
    <property type="entry name" value="YkcB_C"/>
    <property type="match status" value="1"/>
</dbReference>
<evidence type="ECO:0000256" key="6">
    <source>
        <dbReference type="ARBA" id="ARBA00022989"/>
    </source>
</evidence>
<feature type="transmembrane region" description="Helical" evidence="8">
    <location>
        <begin position="30"/>
        <end position="48"/>
    </location>
</feature>
<gene>
    <name evidence="11" type="ORF">HP467_06425</name>
</gene>
<dbReference type="InterPro" id="IPR056785">
    <property type="entry name" value="YkcA/B-like_C"/>
</dbReference>
<feature type="transmembrane region" description="Helical" evidence="8">
    <location>
        <begin position="136"/>
        <end position="153"/>
    </location>
</feature>
<feature type="transmembrane region" description="Helical" evidence="8">
    <location>
        <begin position="424"/>
        <end position="442"/>
    </location>
</feature>
<dbReference type="EMBL" id="JABMCG010000093">
    <property type="protein sequence ID" value="NUU27748.1"/>
    <property type="molecule type" value="Genomic_DNA"/>
</dbReference>
<reference evidence="11 12" key="1">
    <citation type="submission" date="2020-05" db="EMBL/GenBank/DDBJ databases">
        <title>Genome Sequencing of Type Strains.</title>
        <authorList>
            <person name="Lemaire J.F."/>
            <person name="Inderbitzin P."/>
            <person name="Gregorio O.A."/>
            <person name="Collins S.B."/>
            <person name="Wespe N."/>
            <person name="Knight-Connoni V."/>
        </authorList>
    </citation>
    <scope>NUCLEOTIDE SEQUENCE [LARGE SCALE GENOMIC DNA]</scope>
    <source>
        <strain evidence="11 12">DSM 20512</strain>
    </source>
</reference>
<dbReference type="PANTHER" id="PTHR33908">
    <property type="entry name" value="MANNOSYLTRANSFERASE YKCB-RELATED"/>
    <property type="match status" value="1"/>
</dbReference>
<feature type="transmembrane region" description="Helical" evidence="8">
    <location>
        <begin position="365"/>
        <end position="385"/>
    </location>
</feature>
<protein>
    <submittedName>
        <fullName evidence="11">4-amino-4-deoxy-L-arabinose transferase</fullName>
    </submittedName>
</protein>
<comment type="subcellular location">
    <subcellularLocation>
        <location evidence="1">Cell membrane</location>
        <topology evidence="1">Multi-pass membrane protein</topology>
    </subcellularLocation>
</comment>
<feature type="transmembrane region" description="Helical" evidence="8">
    <location>
        <begin position="488"/>
        <end position="505"/>
    </location>
</feature>
<dbReference type="GO" id="GO:0010041">
    <property type="term" value="P:response to iron(III) ion"/>
    <property type="evidence" value="ECO:0007669"/>
    <property type="project" value="TreeGrafter"/>
</dbReference>
<dbReference type="InterPro" id="IPR050297">
    <property type="entry name" value="LipidA_mod_glycosyltrf_83"/>
</dbReference>
<evidence type="ECO:0000256" key="8">
    <source>
        <dbReference type="SAM" id="Phobius"/>
    </source>
</evidence>
<evidence type="ECO:0000313" key="11">
    <source>
        <dbReference type="EMBL" id="NUU27748.1"/>
    </source>
</evidence>